<keyword evidence="4" id="KW-0812">Transmembrane</keyword>
<keyword evidence="7" id="KW-1185">Reference proteome</keyword>
<dbReference type="Pfam" id="PF00535">
    <property type="entry name" value="Glycos_transf_2"/>
    <property type="match status" value="1"/>
</dbReference>
<reference evidence="6 7" key="1">
    <citation type="submission" date="2024-02" db="EMBL/GenBank/DDBJ databases">
        <title>A novel Gemmatimonadota bacterium.</title>
        <authorList>
            <person name="Du Z.-J."/>
            <person name="Ye Y.-Q."/>
        </authorList>
    </citation>
    <scope>NUCLEOTIDE SEQUENCE [LARGE SCALE GENOMIC DNA]</scope>
    <source>
        <strain evidence="6 7">DH-20</strain>
    </source>
</reference>
<gene>
    <name evidence="6" type="ORF">WI372_12755</name>
</gene>
<dbReference type="PANTHER" id="PTHR43630:SF1">
    <property type="entry name" value="POLY-BETA-1,6-N-ACETYL-D-GLUCOSAMINE SYNTHASE"/>
    <property type="match status" value="1"/>
</dbReference>
<dbReference type="InterPro" id="IPR029044">
    <property type="entry name" value="Nucleotide-diphossugar_trans"/>
</dbReference>
<feature type="transmembrane region" description="Helical" evidence="4">
    <location>
        <begin position="6"/>
        <end position="35"/>
    </location>
</feature>
<evidence type="ECO:0000259" key="5">
    <source>
        <dbReference type="Pfam" id="PF00535"/>
    </source>
</evidence>
<keyword evidence="2 6" id="KW-0328">Glycosyltransferase</keyword>
<dbReference type="RefSeq" id="WP_405288309.1">
    <property type="nucleotide sequence ID" value="NZ_JBBHLJ010000008.1"/>
</dbReference>
<feature type="domain" description="Glycosyltransferase 2-like" evidence="5">
    <location>
        <begin position="58"/>
        <end position="218"/>
    </location>
</feature>
<feature type="transmembrane region" description="Helical" evidence="4">
    <location>
        <begin position="308"/>
        <end position="328"/>
    </location>
</feature>
<comment type="similarity">
    <text evidence="1">Belongs to the glycosyltransferase 2 family.</text>
</comment>
<feature type="transmembrane region" description="Helical" evidence="4">
    <location>
        <begin position="334"/>
        <end position="351"/>
    </location>
</feature>
<feature type="transmembrane region" description="Helical" evidence="4">
    <location>
        <begin position="363"/>
        <end position="382"/>
    </location>
</feature>
<evidence type="ECO:0000256" key="4">
    <source>
        <dbReference type="SAM" id="Phobius"/>
    </source>
</evidence>
<evidence type="ECO:0000256" key="2">
    <source>
        <dbReference type="ARBA" id="ARBA00022676"/>
    </source>
</evidence>
<protein>
    <submittedName>
        <fullName evidence="6">Glycosyltransferase</fullName>
        <ecNumber evidence="6">2.4.-.-</ecNumber>
    </submittedName>
</protein>
<keyword evidence="4" id="KW-1133">Transmembrane helix</keyword>
<dbReference type="SUPFAM" id="SSF53448">
    <property type="entry name" value="Nucleotide-diphospho-sugar transferases"/>
    <property type="match status" value="1"/>
</dbReference>
<evidence type="ECO:0000313" key="6">
    <source>
        <dbReference type="EMBL" id="MEK9501854.1"/>
    </source>
</evidence>
<dbReference type="PANTHER" id="PTHR43630">
    <property type="entry name" value="POLY-BETA-1,6-N-ACETYL-D-GLUCOSAMINE SYNTHASE"/>
    <property type="match status" value="1"/>
</dbReference>
<comment type="caution">
    <text evidence="6">The sequence shown here is derived from an EMBL/GenBank/DDBJ whole genome shotgun (WGS) entry which is preliminary data.</text>
</comment>
<proteinExistence type="inferred from homology"/>
<organism evidence="6 7">
    <name type="scientific">Gaopeijia maritima</name>
    <dbReference type="NCBI Taxonomy" id="3119007"/>
    <lineage>
        <taxon>Bacteria</taxon>
        <taxon>Pseudomonadati</taxon>
        <taxon>Gemmatimonadota</taxon>
        <taxon>Longimicrobiia</taxon>
        <taxon>Gaopeijiales</taxon>
        <taxon>Gaopeijiaceae</taxon>
        <taxon>Gaopeijia</taxon>
    </lineage>
</organism>
<name>A0ABU9EAT3_9BACT</name>
<evidence type="ECO:0000256" key="1">
    <source>
        <dbReference type="ARBA" id="ARBA00006739"/>
    </source>
</evidence>
<dbReference type="Proteomes" id="UP001484239">
    <property type="component" value="Unassembled WGS sequence"/>
</dbReference>
<sequence length="401" mass="43747">MPSAVTPILLVVGALLVAFGVLLPLYTFLGYPALLSLRSGGRRRRTPPPDPQEWPRVTVAVPAYNEAAQIRDTIEGLLALDYPADRIERVIVSDASSDGTDEIVLEYADRGIELKRVEARGGKTVAENVVAPSLNGEIIVNTDASIRLEPDAVKALVRYFADPTVGVASGRDVSIENRHDEANAGETRYVNYEMWLRDLETRAGGGIVGASGSLYAIRAELHRHPVPGHLSRDFASALTARDHGYRAVTVNEAVCYVPRTHSLSREYRRKVRTITRGMETLGWKKHLLNPFRHGVFAWMLFSHKVCRWLIPVAAVALWLGAVLVAAGLGWTPAVIALVVGLVAGLGLAWVGQARPDDRPLPGVLSLGAFAALSNIAILRAWFRAWRGAGQAVWEPTRRKTA</sequence>
<evidence type="ECO:0000313" key="7">
    <source>
        <dbReference type="Proteomes" id="UP001484239"/>
    </source>
</evidence>
<keyword evidence="3 6" id="KW-0808">Transferase</keyword>
<evidence type="ECO:0000256" key="3">
    <source>
        <dbReference type="ARBA" id="ARBA00022679"/>
    </source>
</evidence>
<dbReference type="EMBL" id="JBBHLI010000007">
    <property type="protein sequence ID" value="MEK9501854.1"/>
    <property type="molecule type" value="Genomic_DNA"/>
</dbReference>
<dbReference type="InterPro" id="IPR001173">
    <property type="entry name" value="Glyco_trans_2-like"/>
</dbReference>
<keyword evidence="4" id="KW-0472">Membrane</keyword>
<dbReference type="GO" id="GO:0016757">
    <property type="term" value="F:glycosyltransferase activity"/>
    <property type="evidence" value="ECO:0007669"/>
    <property type="project" value="UniProtKB-KW"/>
</dbReference>
<dbReference type="Gene3D" id="3.90.550.10">
    <property type="entry name" value="Spore Coat Polysaccharide Biosynthesis Protein SpsA, Chain A"/>
    <property type="match status" value="1"/>
</dbReference>
<dbReference type="EC" id="2.4.-.-" evidence="6"/>
<accession>A0ABU9EAT3</accession>